<proteinExistence type="predicted"/>
<reference evidence="1" key="1">
    <citation type="submission" date="2020-08" db="EMBL/GenBank/DDBJ databases">
        <title>Pontibacter sp. SD6 16S ribosomal RNA gene Genome sequencing and assembly.</title>
        <authorList>
            <person name="Kang M."/>
        </authorList>
    </citation>
    <scope>NUCLEOTIDE SEQUENCE</scope>
    <source>
        <strain evidence="1">SD6</strain>
    </source>
</reference>
<dbReference type="RefSeq" id="WP_187066161.1">
    <property type="nucleotide sequence ID" value="NZ_JACRVF010000001.1"/>
</dbReference>
<keyword evidence="2" id="KW-1185">Reference proteome</keyword>
<sequence>MPVTLKAAPVLDVSQQENVDFAAENQLVLFAGEVSSGEPEAVLQLDKSLLTPIFQVLLQQLYPSAQFTAPAPHSYPASKGDCGLHTILTKGP</sequence>
<evidence type="ECO:0000313" key="2">
    <source>
        <dbReference type="Proteomes" id="UP000603640"/>
    </source>
</evidence>
<accession>A0A923N3G9</accession>
<dbReference type="AlphaFoldDB" id="A0A923N3G9"/>
<dbReference type="EMBL" id="JACRVF010000001">
    <property type="protein sequence ID" value="MBC5992205.1"/>
    <property type="molecule type" value="Genomic_DNA"/>
</dbReference>
<name>A0A923N3G9_9BACT</name>
<organism evidence="1 2">
    <name type="scientific">Pontibacter cellulosilyticus</name>
    <dbReference type="NCBI Taxonomy" id="1720253"/>
    <lineage>
        <taxon>Bacteria</taxon>
        <taxon>Pseudomonadati</taxon>
        <taxon>Bacteroidota</taxon>
        <taxon>Cytophagia</taxon>
        <taxon>Cytophagales</taxon>
        <taxon>Hymenobacteraceae</taxon>
        <taxon>Pontibacter</taxon>
    </lineage>
</organism>
<gene>
    <name evidence="1" type="ORF">H8S84_05075</name>
</gene>
<evidence type="ECO:0000313" key="1">
    <source>
        <dbReference type="EMBL" id="MBC5992205.1"/>
    </source>
</evidence>
<dbReference type="Proteomes" id="UP000603640">
    <property type="component" value="Unassembled WGS sequence"/>
</dbReference>
<protein>
    <submittedName>
        <fullName evidence="1">Uncharacterized protein</fullName>
    </submittedName>
</protein>
<comment type="caution">
    <text evidence="1">The sequence shown here is derived from an EMBL/GenBank/DDBJ whole genome shotgun (WGS) entry which is preliminary data.</text>
</comment>